<evidence type="ECO:0000313" key="1">
    <source>
        <dbReference type="EMBL" id="CAB4195748.1"/>
    </source>
</evidence>
<dbReference type="EMBL" id="LR797360">
    <property type="protein sequence ID" value="CAB4205579.1"/>
    <property type="molecule type" value="Genomic_DNA"/>
</dbReference>
<accession>A0A6J5T358</accession>
<name>A0A6J5T358_9CAUD</name>
<proteinExistence type="predicted"/>
<evidence type="ECO:0000313" key="2">
    <source>
        <dbReference type="EMBL" id="CAB4205579.1"/>
    </source>
</evidence>
<protein>
    <submittedName>
        <fullName evidence="3">Uncharacterized protein</fullName>
    </submittedName>
</protein>
<dbReference type="EMBL" id="LR797247">
    <property type="protein sequence ID" value="CAB4195748.1"/>
    <property type="molecule type" value="Genomic_DNA"/>
</dbReference>
<sequence length="43" mass="5288">MERFINLWKNKEEIRNEYNNDFDLYIEAMQLYLDACKEIGQVS</sequence>
<dbReference type="EMBL" id="LR797504">
    <property type="protein sequence ID" value="CAB4221636.1"/>
    <property type="molecule type" value="Genomic_DNA"/>
</dbReference>
<reference evidence="3" key="1">
    <citation type="submission" date="2020-05" db="EMBL/GenBank/DDBJ databases">
        <authorList>
            <person name="Chiriac C."/>
            <person name="Salcher M."/>
            <person name="Ghai R."/>
            <person name="Kavagutti S V."/>
        </authorList>
    </citation>
    <scope>NUCLEOTIDE SEQUENCE</scope>
</reference>
<evidence type="ECO:0000313" key="3">
    <source>
        <dbReference type="EMBL" id="CAB4221636.1"/>
    </source>
</evidence>
<gene>
    <name evidence="1" type="ORF">UFOVP1286_40</name>
    <name evidence="2" type="ORF">UFOVP1407_70</name>
    <name evidence="3" type="ORF">UFOVP1640_37</name>
</gene>
<organism evidence="3">
    <name type="scientific">uncultured Caudovirales phage</name>
    <dbReference type="NCBI Taxonomy" id="2100421"/>
    <lineage>
        <taxon>Viruses</taxon>
        <taxon>Duplodnaviria</taxon>
        <taxon>Heunggongvirae</taxon>
        <taxon>Uroviricota</taxon>
        <taxon>Caudoviricetes</taxon>
        <taxon>Peduoviridae</taxon>
        <taxon>Maltschvirus</taxon>
        <taxon>Maltschvirus maltsch</taxon>
    </lineage>
</organism>